<accession>A0ABZ2M9F2</accession>
<dbReference type="EMBL" id="CP089984">
    <property type="protein sequence ID" value="WXB19120.1"/>
    <property type="molecule type" value="Genomic_DNA"/>
</dbReference>
<gene>
    <name evidence="1" type="ORF">LZC94_18010</name>
</gene>
<protein>
    <submittedName>
        <fullName evidence="1">Uncharacterized protein</fullName>
    </submittedName>
</protein>
<dbReference type="Proteomes" id="UP001370348">
    <property type="component" value="Chromosome"/>
</dbReference>
<keyword evidence="2" id="KW-1185">Reference proteome</keyword>
<organism evidence="1 2">
    <name type="scientific">Pendulispora albinea</name>
    <dbReference type="NCBI Taxonomy" id="2741071"/>
    <lineage>
        <taxon>Bacteria</taxon>
        <taxon>Pseudomonadati</taxon>
        <taxon>Myxococcota</taxon>
        <taxon>Myxococcia</taxon>
        <taxon>Myxococcales</taxon>
        <taxon>Sorangiineae</taxon>
        <taxon>Pendulisporaceae</taxon>
        <taxon>Pendulispora</taxon>
    </lineage>
</organism>
<evidence type="ECO:0000313" key="1">
    <source>
        <dbReference type="EMBL" id="WXB19120.1"/>
    </source>
</evidence>
<proteinExistence type="predicted"/>
<evidence type="ECO:0000313" key="2">
    <source>
        <dbReference type="Proteomes" id="UP001370348"/>
    </source>
</evidence>
<name>A0ABZ2M9F2_9BACT</name>
<reference evidence="1 2" key="1">
    <citation type="submission" date="2021-12" db="EMBL/GenBank/DDBJ databases">
        <title>Discovery of the Pendulisporaceae a myxobacterial family with distinct sporulation behavior and unique specialized metabolism.</title>
        <authorList>
            <person name="Garcia R."/>
            <person name="Popoff A."/>
            <person name="Bader C.D."/>
            <person name="Loehr J."/>
            <person name="Walesch S."/>
            <person name="Walt C."/>
            <person name="Boldt J."/>
            <person name="Bunk B."/>
            <person name="Haeckl F.J.F.P.J."/>
            <person name="Gunesch A.P."/>
            <person name="Birkelbach J."/>
            <person name="Nuebel U."/>
            <person name="Pietschmann T."/>
            <person name="Bach T."/>
            <person name="Mueller R."/>
        </authorList>
    </citation>
    <scope>NUCLEOTIDE SEQUENCE [LARGE SCALE GENOMIC DNA]</scope>
    <source>
        <strain evidence="1 2">MSr11954</strain>
    </source>
</reference>
<sequence length="231" mass="23652">MATLGVAAAAILAGCPVYDGDNGHRVCEFGKGSQSCYDCPNPYYTDECVPYQCGSNYDCPSGYSCQANLCVSGGPGNCNKPSDCPSGQSCGKDNQCRPGDCTRNGCPNGGTCRLSGGKPECVSLDGGSPIDAGPAPDASVPDAGPPPQCTRDGEQDTCLAGSICLHHNCYLNCSPSDPKACKGADRYNICKAVTATTGTYNVCSATSNPGTECDTTKPCLSPNVCIDGYCK</sequence>
<dbReference type="RefSeq" id="WP_394828744.1">
    <property type="nucleotide sequence ID" value="NZ_CP089984.1"/>
</dbReference>